<evidence type="ECO:0000313" key="4">
    <source>
        <dbReference type="Proteomes" id="UP001459204"/>
    </source>
</evidence>
<reference evidence="3 4" key="1">
    <citation type="submission" date="2024-04" db="EMBL/GenBank/DDBJ databases">
        <title>Draft genome sequence of Pseudoxanthomonas putridarboris WD12.</title>
        <authorList>
            <person name="Oh J."/>
        </authorList>
    </citation>
    <scope>NUCLEOTIDE SEQUENCE [LARGE SCALE GENOMIC DNA]</scope>
    <source>
        <strain evidence="3 4">WD12</strain>
    </source>
</reference>
<dbReference type="EC" id="3.4.-.-" evidence="3"/>
<evidence type="ECO:0000259" key="2">
    <source>
        <dbReference type="Pfam" id="PF02517"/>
    </source>
</evidence>
<dbReference type="GO" id="GO:0008233">
    <property type="term" value="F:peptidase activity"/>
    <property type="evidence" value="ECO:0007669"/>
    <property type="project" value="UniProtKB-KW"/>
</dbReference>
<feature type="domain" description="CAAX prenyl protease 2/Lysostaphin resistance protein A-like" evidence="2">
    <location>
        <begin position="110"/>
        <end position="194"/>
    </location>
</feature>
<feature type="transmembrane region" description="Helical" evidence="1">
    <location>
        <begin position="41"/>
        <end position="59"/>
    </location>
</feature>
<dbReference type="InterPro" id="IPR003675">
    <property type="entry name" value="Rce1/LyrA-like_dom"/>
</dbReference>
<keyword evidence="1" id="KW-0472">Membrane</keyword>
<keyword evidence="3" id="KW-0378">Hydrolase</keyword>
<comment type="caution">
    <text evidence="3">The sequence shown here is derived from an EMBL/GenBank/DDBJ whole genome shotgun (WGS) entry which is preliminary data.</text>
</comment>
<organism evidence="3 4">
    <name type="scientific">Pseudoxanthomonas putridarboris</name>
    <dbReference type="NCBI Taxonomy" id="752605"/>
    <lineage>
        <taxon>Bacteria</taxon>
        <taxon>Pseudomonadati</taxon>
        <taxon>Pseudomonadota</taxon>
        <taxon>Gammaproteobacteria</taxon>
        <taxon>Lysobacterales</taxon>
        <taxon>Lysobacteraceae</taxon>
        <taxon>Pseudoxanthomonas</taxon>
    </lineage>
</organism>
<keyword evidence="3" id="KW-0645">Protease</keyword>
<keyword evidence="1" id="KW-0812">Transmembrane</keyword>
<sequence>MKEYLRKKGIDERSAMLIAGIVATVLAGILIAVGRSLGAEFSKPVVELTLFAILVFYFPERDRKSWGISSLFLSLMIGIFLGLTWIVLFGYPKLDSTEFRSLADFSFSTLLYGFSASFITAPLFEEKVVRHLLLEGLGKLHAIVASLLVSCVFALVHVGSVIWAFLASMLLCFSALCLKMTSAQRAISHGVCNLLIAAWYYTNAYGIR</sequence>
<feature type="transmembrane region" description="Helical" evidence="1">
    <location>
        <begin position="71"/>
        <end position="91"/>
    </location>
</feature>
<dbReference type="EMBL" id="JBBWWT010000005">
    <property type="protein sequence ID" value="MEL1265175.1"/>
    <property type="molecule type" value="Genomic_DNA"/>
</dbReference>
<feature type="transmembrane region" description="Helical" evidence="1">
    <location>
        <begin position="103"/>
        <end position="124"/>
    </location>
</feature>
<name>A0ABU9J2I5_9GAMM</name>
<keyword evidence="1" id="KW-1133">Transmembrane helix</keyword>
<evidence type="ECO:0000256" key="1">
    <source>
        <dbReference type="SAM" id="Phobius"/>
    </source>
</evidence>
<gene>
    <name evidence="3" type="ORF">AAD027_12485</name>
</gene>
<dbReference type="GO" id="GO:0006508">
    <property type="term" value="P:proteolysis"/>
    <property type="evidence" value="ECO:0007669"/>
    <property type="project" value="UniProtKB-KW"/>
</dbReference>
<evidence type="ECO:0000313" key="3">
    <source>
        <dbReference type="EMBL" id="MEL1265175.1"/>
    </source>
</evidence>
<keyword evidence="4" id="KW-1185">Reference proteome</keyword>
<dbReference type="Proteomes" id="UP001459204">
    <property type="component" value="Unassembled WGS sequence"/>
</dbReference>
<protein>
    <submittedName>
        <fullName evidence="3">CPBP family glutamic-type intramembrane protease</fullName>
        <ecNumber evidence="3">3.4.-.-</ecNumber>
    </submittedName>
</protein>
<dbReference type="RefSeq" id="WP_341726343.1">
    <property type="nucleotide sequence ID" value="NZ_JBBWWT010000005.1"/>
</dbReference>
<proteinExistence type="predicted"/>
<feature type="transmembrane region" description="Helical" evidence="1">
    <location>
        <begin position="136"/>
        <end position="155"/>
    </location>
</feature>
<feature type="transmembrane region" description="Helical" evidence="1">
    <location>
        <begin position="15"/>
        <end position="35"/>
    </location>
</feature>
<dbReference type="Pfam" id="PF02517">
    <property type="entry name" value="Rce1-like"/>
    <property type="match status" value="1"/>
</dbReference>
<accession>A0ABU9J2I5</accession>